<dbReference type="SUPFAM" id="SSF51261">
    <property type="entry name" value="Duplicated hybrid motif"/>
    <property type="match status" value="1"/>
</dbReference>
<feature type="domain" description="M23ase beta-sheet core" evidence="1">
    <location>
        <begin position="165"/>
        <end position="260"/>
    </location>
</feature>
<sequence>MLRNVLHVLIGLMLCANVSAIELRGELSQGSLIRGVVQSGSQVWLDGEELQVSKEGYFVFGFGRDATLDHEISWKTPDEVKQVKKIELKKREYAVQSIEGLPPKMVTPPEEVLARIRLDNQQVATARLSRDPRTDFMQPFIWPAEGPISGVYGSQRILNGQPKRPHFGVDVAAPTGTPVLAPADGVVTLWVPDMYYSGGTMIIDHGHGVSSTFLHLSAGHVKVGDSVKQGQLVAEIGATGRVTGAHLDWRMNWHSQRIDPALLVPARPNN</sequence>
<accession>K6XRA8</accession>
<gene>
    <name evidence="2" type="ORF">GLIP_1592</name>
</gene>
<evidence type="ECO:0000259" key="1">
    <source>
        <dbReference type="Pfam" id="PF01551"/>
    </source>
</evidence>
<dbReference type="InterPro" id="IPR016047">
    <property type="entry name" value="M23ase_b-sheet_dom"/>
</dbReference>
<dbReference type="Proteomes" id="UP000006334">
    <property type="component" value="Unassembled WGS sequence"/>
</dbReference>
<comment type="caution">
    <text evidence="2">The sequence shown here is derived from an EMBL/GenBank/DDBJ whole genome shotgun (WGS) entry which is preliminary data.</text>
</comment>
<reference evidence="2 3" key="1">
    <citation type="journal article" date="2017" name="Antonie Van Leeuwenhoek">
        <title>Rhizobium rhizosphaerae sp. nov., a novel species isolated from rice rhizosphere.</title>
        <authorList>
            <person name="Zhao J.J."/>
            <person name="Zhang J."/>
            <person name="Zhang R.J."/>
            <person name="Zhang C.W."/>
            <person name="Yin H.Q."/>
            <person name="Zhang X.X."/>
        </authorList>
    </citation>
    <scope>NUCLEOTIDE SEQUENCE [LARGE SCALE GENOMIC DNA]</scope>
    <source>
        <strain evidence="2 3">E3</strain>
    </source>
</reference>
<dbReference type="eggNOG" id="COG0739">
    <property type="taxonomic scope" value="Bacteria"/>
</dbReference>
<dbReference type="EMBL" id="BAEN01000035">
    <property type="protein sequence ID" value="GAC14226.1"/>
    <property type="molecule type" value="Genomic_DNA"/>
</dbReference>
<dbReference type="AlphaFoldDB" id="K6XRA8"/>
<dbReference type="PANTHER" id="PTHR21666:SF285">
    <property type="entry name" value="M23 FAMILY METALLOPEPTIDASE"/>
    <property type="match status" value="1"/>
</dbReference>
<dbReference type="RefSeq" id="WP_008844042.1">
    <property type="nucleotide sequence ID" value="NZ_BAEN01000035.1"/>
</dbReference>
<dbReference type="PANTHER" id="PTHR21666">
    <property type="entry name" value="PEPTIDASE-RELATED"/>
    <property type="match status" value="1"/>
</dbReference>
<organism evidence="2 3">
    <name type="scientific">Aliiglaciecola lipolytica E3</name>
    <dbReference type="NCBI Taxonomy" id="1127673"/>
    <lineage>
        <taxon>Bacteria</taxon>
        <taxon>Pseudomonadati</taxon>
        <taxon>Pseudomonadota</taxon>
        <taxon>Gammaproteobacteria</taxon>
        <taxon>Alteromonadales</taxon>
        <taxon>Alteromonadaceae</taxon>
        <taxon>Aliiglaciecola</taxon>
    </lineage>
</organism>
<dbReference type="Pfam" id="PF01551">
    <property type="entry name" value="Peptidase_M23"/>
    <property type="match status" value="1"/>
</dbReference>
<dbReference type="InterPro" id="IPR011055">
    <property type="entry name" value="Dup_hybrid_motif"/>
</dbReference>
<dbReference type="CDD" id="cd12797">
    <property type="entry name" value="M23_peptidase"/>
    <property type="match status" value="1"/>
</dbReference>
<dbReference type="GO" id="GO:0004222">
    <property type="term" value="F:metalloendopeptidase activity"/>
    <property type="evidence" value="ECO:0007669"/>
    <property type="project" value="TreeGrafter"/>
</dbReference>
<dbReference type="InterPro" id="IPR050570">
    <property type="entry name" value="Cell_wall_metabolism_enzyme"/>
</dbReference>
<dbReference type="FunFam" id="2.70.70.10:FF:000019">
    <property type="entry name" value="M23 family peptidase"/>
    <property type="match status" value="1"/>
</dbReference>
<evidence type="ECO:0000313" key="3">
    <source>
        <dbReference type="Proteomes" id="UP000006334"/>
    </source>
</evidence>
<name>K6XRA8_9ALTE</name>
<dbReference type="Gene3D" id="2.70.70.10">
    <property type="entry name" value="Glucose Permease (Domain IIA)"/>
    <property type="match status" value="1"/>
</dbReference>
<evidence type="ECO:0000313" key="2">
    <source>
        <dbReference type="EMBL" id="GAC14226.1"/>
    </source>
</evidence>
<dbReference type="OrthoDB" id="9805070at2"/>
<protein>
    <submittedName>
        <fullName evidence="2">Peptidase M23B</fullName>
    </submittedName>
</protein>
<proteinExistence type="predicted"/>
<dbReference type="STRING" id="1127673.GLIP_1592"/>
<keyword evidence="3" id="KW-1185">Reference proteome</keyword>